<dbReference type="CDD" id="cd06257">
    <property type="entry name" value="DnaJ"/>
    <property type="match status" value="1"/>
</dbReference>
<dbReference type="SMART" id="SM00271">
    <property type="entry name" value="DnaJ"/>
    <property type="match status" value="1"/>
</dbReference>
<dbReference type="InterPro" id="IPR001623">
    <property type="entry name" value="DnaJ_domain"/>
</dbReference>
<dbReference type="Pfam" id="PF00226">
    <property type="entry name" value="DnaJ"/>
    <property type="match status" value="1"/>
</dbReference>
<dbReference type="GO" id="GO:0042026">
    <property type="term" value="P:protein refolding"/>
    <property type="evidence" value="ECO:0007669"/>
    <property type="project" value="TreeGrafter"/>
</dbReference>
<evidence type="ECO:0000256" key="1">
    <source>
        <dbReference type="ARBA" id="ARBA00023186"/>
    </source>
</evidence>
<dbReference type="PRINTS" id="PR00625">
    <property type="entry name" value="JDOMAIN"/>
</dbReference>
<feature type="domain" description="J" evidence="2">
    <location>
        <begin position="7"/>
        <end position="66"/>
    </location>
</feature>
<dbReference type="SUPFAM" id="SSF46565">
    <property type="entry name" value="Chaperone J-domain"/>
    <property type="match status" value="1"/>
</dbReference>
<evidence type="ECO:0000313" key="3">
    <source>
        <dbReference type="EMBL" id="RRR71241.1"/>
    </source>
</evidence>
<dbReference type="Proteomes" id="UP000280307">
    <property type="component" value="Unassembled WGS sequence"/>
</dbReference>
<dbReference type="GO" id="GO:0051082">
    <property type="term" value="F:unfolded protein binding"/>
    <property type="evidence" value="ECO:0007669"/>
    <property type="project" value="TreeGrafter"/>
</dbReference>
<dbReference type="PANTHER" id="PTHR43096:SF52">
    <property type="entry name" value="DNAJ HOMOLOG 1, MITOCHONDRIAL-RELATED"/>
    <property type="match status" value="1"/>
</dbReference>
<dbReference type="PROSITE" id="PS50076">
    <property type="entry name" value="DNAJ_2"/>
    <property type="match status" value="1"/>
</dbReference>
<protein>
    <recommendedName>
        <fullName evidence="2">J domain-containing protein</fullName>
    </recommendedName>
</protein>
<organism evidence="3 4">
    <name type="scientific">Candidatus Viridilinea halotolerans</name>
    <dbReference type="NCBI Taxonomy" id="2491704"/>
    <lineage>
        <taxon>Bacteria</taxon>
        <taxon>Bacillati</taxon>
        <taxon>Chloroflexota</taxon>
        <taxon>Chloroflexia</taxon>
        <taxon>Chloroflexales</taxon>
        <taxon>Chloroflexineae</taxon>
        <taxon>Oscillochloridaceae</taxon>
        <taxon>Candidatus Viridilinea</taxon>
    </lineage>
</organism>
<comment type="caution">
    <text evidence="3">The sequence shown here is derived from an EMBL/GenBank/DDBJ whole genome shotgun (WGS) entry which is preliminary data.</text>
</comment>
<name>A0A426TZ44_9CHLR</name>
<proteinExistence type="predicted"/>
<dbReference type="AlphaFoldDB" id="A0A426TZ44"/>
<dbReference type="PANTHER" id="PTHR43096">
    <property type="entry name" value="DNAJ HOMOLOG 1, MITOCHONDRIAL-RELATED"/>
    <property type="match status" value="1"/>
</dbReference>
<dbReference type="Gene3D" id="1.10.287.110">
    <property type="entry name" value="DnaJ domain"/>
    <property type="match status" value="1"/>
</dbReference>
<dbReference type="EMBL" id="RSAS01000464">
    <property type="protein sequence ID" value="RRR71241.1"/>
    <property type="molecule type" value="Genomic_DNA"/>
</dbReference>
<reference evidence="3 4" key="1">
    <citation type="submission" date="2018-12" db="EMBL/GenBank/DDBJ databases">
        <title>Genome Sequence of Candidatus Viridilinea halotolerans isolated from saline sulfide-rich spring.</title>
        <authorList>
            <person name="Grouzdev D.S."/>
            <person name="Burganskaya E.I."/>
            <person name="Krutkina M.S."/>
            <person name="Sukhacheva M.V."/>
            <person name="Gorlenko V.M."/>
        </authorList>
    </citation>
    <scope>NUCLEOTIDE SEQUENCE [LARGE SCALE GENOMIC DNA]</scope>
    <source>
        <strain evidence="3">Chok-6</strain>
    </source>
</reference>
<sequence>MSNTYQDPYTILGVSRDASADEVKRSYFTLVRANPPERNPVEFKRIRAAYEQLRDPEQRIATDMQLLQPWPDPPRRKRAPKANFAVQPADVLAVLRASSDLERSDWREDYKKVEW</sequence>
<gene>
    <name evidence="3" type="ORF">EI684_11895</name>
</gene>
<keyword evidence="1" id="KW-0143">Chaperone</keyword>
<evidence type="ECO:0000313" key="4">
    <source>
        <dbReference type="Proteomes" id="UP000280307"/>
    </source>
</evidence>
<dbReference type="GO" id="GO:0005737">
    <property type="term" value="C:cytoplasm"/>
    <property type="evidence" value="ECO:0007669"/>
    <property type="project" value="TreeGrafter"/>
</dbReference>
<evidence type="ECO:0000259" key="2">
    <source>
        <dbReference type="PROSITE" id="PS50076"/>
    </source>
</evidence>
<accession>A0A426TZ44</accession>
<dbReference type="InterPro" id="IPR036869">
    <property type="entry name" value="J_dom_sf"/>
</dbReference>